<feature type="transmembrane region" description="Helical" evidence="1">
    <location>
        <begin position="185"/>
        <end position="205"/>
    </location>
</feature>
<gene>
    <name evidence="2" type="ORF">Theba_0308</name>
</gene>
<organism evidence="2 3">
    <name type="scientific">Mesotoga prima MesG1.Ag.4.2</name>
    <dbReference type="NCBI Taxonomy" id="660470"/>
    <lineage>
        <taxon>Bacteria</taxon>
        <taxon>Thermotogati</taxon>
        <taxon>Thermotogota</taxon>
        <taxon>Thermotogae</taxon>
        <taxon>Kosmotogales</taxon>
        <taxon>Kosmotogaceae</taxon>
        <taxon>Mesotoga</taxon>
    </lineage>
</organism>
<feature type="transmembrane region" description="Helical" evidence="1">
    <location>
        <begin position="6"/>
        <end position="31"/>
    </location>
</feature>
<keyword evidence="3" id="KW-1185">Reference proteome</keyword>
<dbReference type="PANTHER" id="PTHR37308:SF1">
    <property type="entry name" value="POLYPRENYL-PHOSPHATE TRANSPORTER"/>
    <property type="match status" value="1"/>
</dbReference>
<dbReference type="HOGENOM" id="CLU_055621_2_1_0"/>
<sequence precursor="true">MLYVVFIGVLMGLANLIPGVSGGTIALLGGLYERFVGSISSVSAFKIRKEDVVFLIEIVAGIVIGILGFSTLIDVSLSRVPSLMYGIFSGLVIGGTPVVFKRIEKFDSSSFSFLVIGGLLVYLVSILASGPGKEAVLNHNTASLLYDVFAGFFGAAAMVLPGLSGAFILLIMGEYTRAIAALRHFDFIIIVFIGVGVILGIVFVSRLMKFLMKRFRSQTFAFLLGLMIGSLPDLFTRPGSNSNVLQIIIGLVSGLAISYLLSMFEKKTE</sequence>
<dbReference type="GeneID" id="87106163"/>
<dbReference type="InterPro" id="IPR007163">
    <property type="entry name" value="VCA0040-like"/>
</dbReference>
<feature type="transmembrane region" description="Helical" evidence="1">
    <location>
        <begin position="79"/>
        <end position="99"/>
    </location>
</feature>
<dbReference type="STRING" id="660470.Theba_0308"/>
<dbReference type="KEGG" id="mpg:Theba_0308"/>
<proteinExistence type="predicted"/>
<name>I2F285_9BACT</name>
<dbReference type="AlphaFoldDB" id="I2F285"/>
<dbReference type="Proteomes" id="UP000002881">
    <property type="component" value="Chromosome"/>
</dbReference>
<dbReference type="EMBL" id="CP003532">
    <property type="protein sequence ID" value="AFK06038.1"/>
    <property type="molecule type" value="Genomic_DNA"/>
</dbReference>
<accession>I2F285</accession>
<feature type="transmembrane region" description="Helical" evidence="1">
    <location>
        <begin position="247"/>
        <end position="264"/>
    </location>
</feature>
<dbReference type="eggNOG" id="COG2035">
    <property type="taxonomic scope" value="Bacteria"/>
</dbReference>
<keyword evidence="1" id="KW-0812">Transmembrane</keyword>
<evidence type="ECO:0000313" key="3">
    <source>
        <dbReference type="Proteomes" id="UP000002881"/>
    </source>
</evidence>
<feature type="transmembrane region" description="Helical" evidence="1">
    <location>
        <begin position="111"/>
        <end position="128"/>
    </location>
</feature>
<reference evidence="2 3" key="1">
    <citation type="journal article" date="2012" name="Genome Biol. Evol.">
        <title>Genome Sequence of the Mesophilic Thermotogales Bacterium Mesotoga prima MesG1.Ag.4.2 Reveals the Largest Thermotogales Genome To Date.</title>
        <authorList>
            <person name="Zhaxybayeva O."/>
            <person name="Swithers K.S."/>
            <person name="Foght J."/>
            <person name="Green A.G."/>
            <person name="Bruce D."/>
            <person name="Detter C."/>
            <person name="Han S."/>
            <person name="Teshima H."/>
            <person name="Han J."/>
            <person name="Woyke T."/>
            <person name="Pitluck S."/>
            <person name="Nolan M."/>
            <person name="Ivanova N."/>
            <person name="Pati A."/>
            <person name="Land M.L."/>
            <person name="Dlutek M."/>
            <person name="Doolittle W.F."/>
            <person name="Noll K.M."/>
            <person name="Nesbo C.L."/>
        </authorList>
    </citation>
    <scope>NUCLEOTIDE SEQUENCE [LARGE SCALE GENOMIC DNA]</scope>
    <source>
        <strain evidence="3">mesG1.Ag.4.2</strain>
    </source>
</reference>
<dbReference type="RefSeq" id="WP_014730181.1">
    <property type="nucleotide sequence ID" value="NC_017934.1"/>
</dbReference>
<evidence type="ECO:0000256" key="1">
    <source>
        <dbReference type="SAM" id="Phobius"/>
    </source>
</evidence>
<keyword evidence="1" id="KW-0472">Membrane</keyword>
<keyword evidence="1" id="KW-1133">Transmembrane helix</keyword>
<feature type="transmembrane region" description="Helical" evidence="1">
    <location>
        <begin position="148"/>
        <end position="173"/>
    </location>
</feature>
<dbReference type="PANTHER" id="PTHR37308">
    <property type="entry name" value="INTEGRAL MEMBRANE PROTEIN"/>
    <property type="match status" value="1"/>
</dbReference>
<protein>
    <submittedName>
        <fullName evidence="2">Putative membrane protein</fullName>
    </submittedName>
</protein>
<feature type="transmembrane region" description="Helical" evidence="1">
    <location>
        <begin position="52"/>
        <end position="73"/>
    </location>
</feature>
<evidence type="ECO:0000313" key="2">
    <source>
        <dbReference type="EMBL" id="AFK06038.1"/>
    </source>
</evidence>
<dbReference type="Pfam" id="PF04018">
    <property type="entry name" value="VCA0040-like"/>
    <property type="match status" value="1"/>
</dbReference>